<name>A0A6C0KMY6_9ZZZZ</name>
<dbReference type="SMART" id="SM00955">
    <property type="entry name" value="RNB"/>
    <property type="match status" value="1"/>
</dbReference>
<organism evidence="2">
    <name type="scientific">viral metagenome</name>
    <dbReference type="NCBI Taxonomy" id="1070528"/>
    <lineage>
        <taxon>unclassified sequences</taxon>
        <taxon>metagenomes</taxon>
        <taxon>organismal metagenomes</taxon>
    </lineage>
</organism>
<dbReference type="GO" id="GO:0003723">
    <property type="term" value="F:RNA binding"/>
    <property type="evidence" value="ECO:0007669"/>
    <property type="project" value="InterPro"/>
</dbReference>
<evidence type="ECO:0000313" key="2">
    <source>
        <dbReference type="EMBL" id="QHU18506.1"/>
    </source>
</evidence>
<feature type="domain" description="RNB" evidence="1">
    <location>
        <begin position="120"/>
        <end position="384"/>
    </location>
</feature>
<dbReference type="SUPFAM" id="SSF50249">
    <property type="entry name" value="Nucleic acid-binding proteins"/>
    <property type="match status" value="1"/>
</dbReference>
<dbReference type="InterPro" id="IPR001900">
    <property type="entry name" value="RNase_II/R"/>
</dbReference>
<proteinExistence type="predicted"/>
<dbReference type="GO" id="GO:0000932">
    <property type="term" value="C:P-body"/>
    <property type="evidence" value="ECO:0007669"/>
    <property type="project" value="TreeGrafter"/>
</dbReference>
<evidence type="ECO:0000259" key="1">
    <source>
        <dbReference type="SMART" id="SM00955"/>
    </source>
</evidence>
<dbReference type="GO" id="GO:0000175">
    <property type="term" value="F:3'-5'-RNA exonuclease activity"/>
    <property type="evidence" value="ECO:0007669"/>
    <property type="project" value="TreeGrafter"/>
</dbReference>
<sequence length="496" mass="56605">MLITPKHNWISGTLELTSKVRYGMTTRGVPIFRFIPYDKLLPPLAVGCSQRNLFYNVHAVVEPSAPSKEGQLQRANLVQNLGRPTNQTEQEVILVAYAYDNSKQQKAFPPYELPTTTHERPFLKGLTFHIDPPGCKDVDDTFTICKDIQTPDTWKIAINIADVSELVLEDSPLDLAAKQRATSFYTPSGEAIYPMLPKEVSEQKASLLPGLLTEREVKPALSLCFTYNTKTQNISPPVWQLTSTQTTASYTYEQANEDHKHSEELKILAACASRLANKKLCDSHEWVEKMMIFYNQRAGEELARYRAGILRRHAESSVPLVSSIQGVPNLPEFLFYESAEYCLPTAEYTRHYGLGSEFYAYASSPIRRYADLVNQRAIKQILQNHLPVPLTQDLVDELNRRQKQAKAFSRDLFFMTNLSNSEDTSVKGIVIHQNPEKTKTKIWIPKWKRKITTRSLTATPLTQGTEVDIQWYDAREQARWKDRIVFKLETQGIARE</sequence>
<dbReference type="InterPro" id="IPR012340">
    <property type="entry name" value="NA-bd_OB-fold"/>
</dbReference>
<dbReference type="GO" id="GO:0006402">
    <property type="term" value="P:mRNA catabolic process"/>
    <property type="evidence" value="ECO:0007669"/>
    <property type="project" value="TreeGrafter"/>
</dbReference>
<dbReference type="EMBL" id="MN740935">
    <property type="protein sequence ID" value="QHU18506.1"/>
    <property type="molecule type" value="Genomic_DNA"/>
</dbReference>
<dbReference type="PANTHER" id="PTHR23355:SF9">
    <property type="entry name" value="DIS3-LIKE EXONUCLEASE 2"/>
    <property type="match status" value="1"/>
</dbReference>
<protein>
    <recommendedName>
        <fullName evidence="1">RNB domain-containing protein</fullName>
    </recommendedName>
</protein>
<reference evidence="2" key="1">
    <citation type="journal article" date="2020" name="Nature">
        <title>Giant virus diversity and host interactions through global metagenomics.</title>
        <authorList>
            <person name="Schulz F."/>
            <person name="Roux S."/>
            <person name="Paez-Espino D."/>
            <person name="Jungbluth S."/>
            <person name="Walsh D.A."/>
            <person name="Denef V.J."/>
            <person name="McMahon K.D."/>
            <person name="Konstantinidis K.T."/>
            <person name="Eloe-Fadrosh E.A."/>
            <person name="Kyrpides N.C."/>
            <person name="Woyke T."/>
        </authorList>
    </citation>
    <scope>NUCLEOTIDE SEQUENCE</scope>
    <source>
        <strain evidence="2">GVMAG-S-3300013006-138</strain>
    </source>
</reference>
<dbReference type="AlphaFoldDB" id="A0A6C0KMY6"/>
<accession>A0A6C0KMY6</accession>
<dbReference type="Pfam" id="PF00773">
    <property type="entry name" value="RNB"/>
    <property type="match status" value="1"/>
</dbReference>
<dbReference type="InterPro" id="IPR050180">
    <property type="entry name" value="RNR_Ribonuclease"/>
</dbReference>
<dbReference type="PANTHER" id="PTHR23355">
    <property type="entry name" value="RIBONUCLEASE"/>
    <property type="match status" value="1"/>
</dbReference>